<evidence type="ECO:0000256" key="5">
    <source>
        <dbReference type="ARBA" id="ARBA00025770"/>
    </source>
</evidence>
<keyword evidence="7" id="KW-0240">DNA-directed RNA polymerase</keyword>
<keyword evidence="8" id="KW-1185">Reference proteome</keyword>
<dbReference type="GO" id="GO:0005736">
    <property type="term" value="C:RNA polymerase I complex"/>
    <property type="evidence" value="ECO:0007669"/>
    <property type="project" value="TreeGrafter"/>
</dbReference>
<dbReference type="GO" id="GO:0003899">
    <property type="term" value="F:DNA-directed RNA polymerase activity"/>
    <property type="evidence" value="ECO:0007669"/>
    <property type="project" value="InterPro"/>
</dbReference>
<dbReference type="GO" id="GO:0005666">
    <property type="term" value="C:RNA polymerase III complex"/>
    <property type="evidence" value="ECO:0007669"/>
    <property type="project" value="TreeGrafter"/>
</dbReference>
<evidence type="ECO:0000256" key="2">
    <source>
        <dbReference type="ARBA" id="ARBA00022723"/>
    </source>
</evidence>
<evidence type="ECO:0000256" key="6">
    <source>
        <dbReference type="SAM" id="MobiDB-lite"/>
    </source>
</evidence>
<protein>
    <submittedName>
        <fullName evidence="7">DNA-directed RNA polymerases I, II, and III subunit RPABC4</fullName>
    </submittedName>
</protein>
<comment type="subcellular location">
    <subcellularLocation>
        <location evidence="1">Nucleus</location>
    </subcellularLocation>
</comment>
<evidence type="ECO:0000256" key="1">
    <source>
        <dbReference type="ARBA" id="ARBA00004123"/>
    </source>
</evidence>
<dbReference type="GO" id="GO:0008270">
    <property type="term" value="F:zinc ion binding"/>
    <property type="evidence" value="ECO:0007669"/>
    <property type="project" value="InterPro"/>
</dbReference>
<keyword evidence="7" id="KW-0804">Transcription</keyword>
<dbReference type="InterPro" id="IPR029040">
    <property type="entry name" value="RPABC4/Spt4"/>
</dbReference>
<dbReference type="FunCoup" id="A0A3N4L913">
    <property type="interactions" value="574"/>
</dbReference>
<dbReference type="GO" id="GO:0003677">
    <property type="term" value="F:DNA binding"/>
    <property type="evidence" value="ECO:0007669"/>
    <property type="project" value="InterPro"/>
</dbReference>
<dbReference type="PANTHER" id="PTHR12056">
    <property type="entry name" value="DNA-DIRECTED RNA POLYMERASES I, II, AND III"/>
    <property type="match status" value="1"/>
</dbReference>
<dbReference type="SUPFAM" id="SSF63393">
    <property type="entry name" value="RNA polymerase subunits"/>
    <property type="match status" value="1"/>
</dbReference>
<dbReference type="STRING" id="1051890.A0A3N4L913"/>
<dbReference type="PANTHER" id="PTHR12056:SF2">
    <property type="entry name" value="GEO11084P1"/>
    <property type="match status" value="1"/>
</dbReference>
<proteinExistence type="inferred from homology"/>
<dbReference type="InterPro" id="IPR006591">
    <property type="entry name" value="RNAP_P/RPABC4"/>
</dbReference>
<dbReference type="SMART" id="SM00659">
    <property type="entry name" value="RPOLCX"/>
    <property type="match status" value="1"/>
</dbReference>
<evidence type="ECO:0000256" key="4">
    <source>
        <dbReference type="ARBA" id="ARBA00023242"/>
    </source>
</evidence>
<organism evidence="7 8">
    <name type="scientific">Terfezia boudieri ATCC MYA-4762</name>
    <dbReference type="NCBI Taxonomy" id="1051890"/>
    <lineage>
        <taxon>Eukaryota</taxon>
        <taxon>Fungi</taxon>
        <taxon>Dikarya</taxon>
        <taxon>Ascomycota</taxon>
        <taxon>Pezizomycotina</taxon>
        <taxon>Pezizomycetes</taxon>
        <taxon>Pezizales</taxon>
        <taxon>Pezizaceae</taxon>
        <taxon>Terfezia</taxon>
    </lineage>
</organism>
<dbReference type="GO" id="GO:0006351">
    <property type="term" value="P:DNA-templated transcription"/>
    <property type="evidence" value="ECO:0007669"/>
    <property type="project" value="InterPro"/>
</dbReference>
<evidence type="ECO:0000256" key="3">
    <source>
        <dbReference type="ARBA" id="ARBA00022833"/>
    </source>
</evidence>
<keyword evidence="4" id="KW-0539">Nucleus</keyword>
<dbReference type="InterPro" id="IPR039747">
    <property type="entry name" value="RPABC4"/>
</dbReference>
<accession>A0A3N4L913</accession>
<dbReference type="Pfam" id="PF03604">
    <property type="entry name" value="Zn_ribbon_RPAB4"/>
    <property type="match status" value="1"/>
</dbReference>
<dbReference type="EMBL" id="ML121589">
    <property type="protein sequence ID" value="RPB19384.1"/>
    <property type="molecule type" value="Genomic_DNA"/>
</dbReference>
<comment type="similarity">
    <text evidence="5">Belongs to the archaeal Rpo12/eukaryotic RPC10 RNA polymerase subunit family.</text>
</comment>
<dbReference type="Proteomes" id="UP000267821">
    <property type="component" value="Unassembled WGS sequence"/>
</dbReference>
<gene>
    <name evidence="7" type="ORF">L211DRAFT_794305</name>
</gene>
<dbReference type="Gene3D" id="2.20.28.30">
    <property type="entry name" value="RNA polymerase ii, chain L"/>
    <property type="match status" value="1"/>
</dbReference>
<sequence length="61" mass="6884">MNRDGYSAPSGQSNPHRPSAATGTMWYQCADCGSRVSINKGEHIRCKECGHRVLYKERTKR</sequence>
<dbReference type="AlphaFoldDB" id="A0A3N4L913"/>
<feature type="region of interest" description="Disordered" evidence="6">
    <location>
        <begin position="1"/>
        <end position="20"/>
    </location>
</feature>
<evidence type="ECO:0000313" key="8">
    <source>
        <dbReference type="Proteomes" id="UP000267821"/>
    </source>
</evidence>
<keyword evidence="2" id="KW-0479">Metal-binding</keyword>
<dbReference type="GO" id="GO:0005665">
    <property type="term" value="C:RNA polymerase II, core complex"/>
    <property type="evidence" value="ECO:0007669"/>
    <property type="project" value="TreeGrafter"/>
</dbReference>
<reference evidence="7 8" key="1">
    <citation type="journal article" date="2018" name="Nat. Ecol. Evol.">
        <title>Pezizomycetes genomes reveal the molecular basis of ectomycorrhizal truffle lifestyle.</title>
        <authorList>
            <person name="Murat C."/>
            <person name="Payen T."/>
            <person name="Noel B."/>
            <person name="Kuo A."/>
            <person name="Morin E."/>
            <person name="Chen J."/>
            <person name="Kohler A."/>
            <person name="Krizsan K."/>
            <person name="Balestrini R."/>
            <person name="Da Silva C."/>
            <person name="Montanini B."/>
            <person name="Hainaut M."/>
            <person name="Levati E."/>
            <person name="Barry K.W."/>
            <person name="Belfiori B."/>
            <person name="Cichocki N."/>
            <person name="Clum A."/>
            <person name="Dockter R.B."/>
            <person name="Fauchery L."/>
            <person name="Guy J."/>
            <person name="Iotti M."/>
            <person name="Le Tacon F."/>
            <person name="Lindquist E.A."/>
            <person name="Lipzen A."/>
            <person name="Malagnac F."/>
            <person name="Mello A."/>
            <person name="Molinier V."/>
            <person name="Miyauchi S."/>
            <person name="Poulain J."/>
            <person name="Riccioni C."/>
            <person name="Rubini A."/>
            <person name="Sitrit Y."/>
            <person name="Splivallo R."/>
            <person name="Traeger S."/>
            <person name="Wang M."/>
            <person name="Zifcakova L."/>
            <person name="Wipf D."/>
            <person name="Zambonelli A."/>
            <person name="Paolocci F."/>
            <person name="Nowrousian M."/>
            <person name="Ottonello S."/>
            <person name="Baldrian P."/>
            <person name="Spatafora J.W."/>
            <person name="Henrissat B."/>
            <person name="Nagy L.G."/>
            <person name="Aury J.M."/>
            <person name="Wincker P."/>
            <person name="Grigoriev I.V."/>
            <person name="Bonfante P."/>
            <person name="Martin F.M."/>
        </authorList>
    </citation>
    <scope>NUCLEOTIDE SEQUENCE [LARGE SCALE GENOMIC DNA]</scope>
    <source>
        <strain evidence="7 8">ATCC MYA-4762</strain>
    </source>
</reference>
<dbReference type="OrthoDB" id="5585087at2759"/>
<name>A0A3N4L913_9PEZI</name>
<keyword evidence="3" id="KW-0862">Zinc</keyword>
<dbReference type="InParanoid" id="A0A3N4L913"/>
<evidence type="ECO:0000313" key="7">
    <source>
        <dbReference type="EMBL" id="RPB19384.1"/>
    </source>
</evidence>